<evidence type="ECO:0000313" key="2">
    <source>
        <dbReference type="Proteomes" id="UP000623608"/>
    </source>
</evidence>
<organism evidence="1 2">
    <name type="scientific">Paractinoplanes tereljensis</name>
    <dbReference type="NCBI Taxonomy" id="571912"/>
    <lineage>
        <taxon>Bacteria</taxon>
        <taxon>Bacillati</taxon>
        <taxon>Actinomycetota</taxon>
        <taxon>Actinomycetes</taxon>
        <taxon>Micromonosporales</taxon>
        <taxon>Micromonosporaceae</taxon>
        <taxon>Paractinoplanes</taxon>
    </lineage>
</organism>
<accession>A0A919NZ81</accession>
<sequence>MPGMGELFTYYDDATGERTGLTAAELGGWSAATAALLTEGCGLGKGSRVAVLLPPHWQTAAVLLGAWSAGFEVSYRGWATAGLSPAGDPVDATFVERRRAGSWLDEVPAARHQFVLGLEPAGAPTPEVPEDYRDFPAEVRPYLGAAPPASPVGAEDLAVSDTTFGEYEEVAAGVAARYGIGPGDRVLLNAAGSEQPLMWLVAPLAAGASIVLCANLDSSRLDDRVAAEAVTRVLSVE</sequence>
<dbReference type="AlphaFoldDB" id="A0A919NZ81"/>
<dbReference type="InterPro" id="IPR042099">
    <property type="entry name" value="ANL_N_sf"/>
</dbReference>
<dbReference type="Proteomes" id="UP000623608">
    <property type="component" value="Unassembled WGS sequence"/>
</dbReference>
<dbReference type="SUPFAM" id="SSF56801">
    <property type="entry name" value="Acetyl-CoA synthetase-like"/>
    <property type="match status" value="1"/>
</dbReference>
<gene>
    <name evidence="1" type="ORF">Ate02nite_87520</name>
</gene>
<protein>
    <submittedName>
        <fullName evidence="1">TIGR03089 family protein</fullName>
    </submittedName>
</protein>
<reference evidence="1" key="1">
    <citation type="submission" date="2021-01" db="EMBL/GenBank/DDBJ databases">
        <title>Whole genome shotgun sequence of Actinoplanes tereljensis NBRC 105297.</title>
        <authorList>
            <person name="Komaki H."/>
            <person name="Tamura T."/>
        </authorList>
    </citation>
    <scope>NUCLEOTIDE SEQUENCE</scope>
    <source>
        <strain evidence="1">NBRC 105297</strain>
    </source>
</reference>
<dbReference type="Gene3D" id="3.40.50.12780">
    <property type="entry name" value="N-terminal domain of ligase-like"/>
    <property type="match status" value="1"/>
</dbReference>
<comment type="caution">
    <text evidence="1">The sequence shown here is derived from an EMBL/GenBank/DDBJ whole genome shotgun (WGS) entry which is preliminary data.</text>
</comment>
<name>A0A919NZ81_9ACTN</name>
<dbReference type="InterPro" id="IPR017523">
    <property type="entry name" value="Rv3268"/>
</dbReference>
<dbReference type="EMBL" id="BOMY01000055">
    <property type="protein sequence ID" value="GIF26022.1"/>
    <property type="molecule type" value="Genomic_DNA"/>
</dbReference>
<evidence type="ECO:0000313" key="1">
    <source>
        <dbReference type="EMBL" id="GIF26022.1"/>
    </source>
</evidence>
<proteinExistence type="predicted"/>
<dbReference type="NCBIfam" id="TIGR03089">
    <property type="entry name" value="TIGR03089 family protein"/>
    <property type="match status" value="1"/>
</dbReference>
<keyword evidence="2" id="KW-1185">Reference proteome</keyword>